<dbReference type="InterPro" id="IPR036641">
    <property type="entry name" value="HPT_dom_sf"/>
</dbReference>
<evidence type="ECO:0000256" key="10">
    <source>
        <dbReference type="ARBA" id="ARBA00022840"/>
    </source>
</evidence>
<sequence>MINLGIKGRILLLALIPVTGIALVLSTYFIHSQLQSLDYALNNHGQALARHLAIASEYAVFSGNREILEALAKQALSEDAVVTIIITDKRGVTLLNFRNRLAETDIDERQKIRIFSQPIIQQIITNLDEDEAFYTEEDSTNPIQETLGWVAVKLSLDTLQTEKNESIFNSLLITLLGIILSLLLAIRLGRGLTRPLLKLHCAAEEIQRGNLDVHIKRESKGEMRTLEEGFQSMATALRKSRKNLQQQIGRATAGLHESIQTVEQQNTELKQARQKALAASEAKSVFLANMSHELRTPLNGILGFTRLIQKTHLTSEQQDYIETIEKSADNLLHLLNDILDISKIEAGKLTLQKSFCNLSSTIDDALSLLAPAAQDKGIELISLFYQDVPETLFTAADRIRQIMLNLIGNAIKFSSAGFIVIRTMLEEETNERVLIRISVTDQGIGISAENQKKLFHNFEQLDNSMARQYKGVGLGLAISRSLAELLGGEIGVDSREGDGATFWFTIRCHKLQHKQGEQTPMPQFSGYSVGIYDPNETSSLSLMHILKASGLKVYPHQHPETLFRQIASDTKIDIVIMATSLDSQDTEILQSLLSKRRHKTDFSIILLVNSVDPVTLLFVRQQYECLCIPKPLRKQEIISALESLLAPHSPQQTAEISTGSNAIDSLSGYKLLVVEDNAINAKLVAHILTQVGASVSLVENGQEAIDSYRHTSFDAILMDMHMPVMNGIQAAQWIRSQEANDAHIPIIGLTASLLDTDRENYFQAGIDAMLVKPADNGHLITLIRKLCAQPEFSQRVCAKTPPSVDADTDTPSPIKTSLTSMLIKEIPDVRAKMQTASAVGDWQQLQEISHKFFGGLGYCDAKKLRAAAGRLHRCLISEEYSTITDTLADVFMEMDRLLASHKNDRA</sequence>
<dbReference type="PROSITE" id="PS50110">
    <property type="entry name" value="RESPONSE_REGULATORY"/>
    <property type="match status" value="1"/>
</dbReference>
<dbReference type="Gene3D" id="3.40.50.2300">
    <property type="match status" value="1"/>
</dbReference>
<evidence type="ECO:0000256" key="5">
    <source>
        <dbReference type="ARBA" id="ARBA00022553"/>
    </source>
</evidence>
<evidence type="ECO:0000259" key="15">
    <source>
        <dbReference type="PROSITE" id="PS50109"/>
    </source>
</evidence>
<evidence type="ECO:0000256" key="2">
    <source>
        <dbReference type="ARBA" id="ARBA00004651"/>
    </source>
</evidence>
<dbReference type="InterPro" id="IPR003594">
    <property type="entry name" value="HATPase_dom"/>
</dbReference>
<dbReference type="InterPro" id="IPR019247">
    <property type="entry name" value="Histidine_kinase_BarA_N"/>
</dbReference>
<keyword evidence="5" id="KW-0597">Phosphoprotein</keyword>
<evidence type="ECO:0000259" key="16">
    <source>
        <dbReference type="PROSITE" id="PS50110"/>
    </source>
</evidence>
<keyword evidence="11 14" id="KW-1133">Transmembrane helix</keyword>
<evidence type="ECO:0000256" key="4">
    <source>
        <dbReference type="ARBA" id="ARBA00022475"/>
    </source>
</evidence>
<keyword evidence="9 18" id="KW-0418">Kinase</keyword>
<dbReference type="InterPro" id="IPR011006">
    <property type="entry name" value="CheY-like_superfamily"/>
</dbReference>
<comment type="subcellular location">
    <subcellularLocation>
        <location evidence="2">Cell membrane</location>
        <topology evidence="2">Multi-pass membrane protein</topology>
    </subcellularLocation>
</comment>
<evidence type="ECO:0000313" key="18">
    <source>
        <dbReference type="EMBL" id="VAX02057.1"/>
    </source>
</evidence>
<keyword evidence="4" id="KW-1003">Cell membrane</keyword>
<dbReference type="Gene3D" id="3.30.565.10">
    <property type="entry name" value="Histidine kinase-like ATPase, C-terminal domain"/>
    <property type="match status" value="1"/>
</dbReference>
<dbReference type="InterPro" id="IPR003660">
    <property type="entry name" value="HAMP_dom"/>
</dbReference>
<dbReference type="GO" id="GO:0005886">
    <property type="term" value="C:plasma membrane"/>
    <property type="evidence" value="ECO:0007669"/>
    <property type="project" value="UniProtKB-SubCell"/>
</dbReference>
<dbReference type="Pfam" id="PF00072">
    <property type="entry name" value="Response_reg"/>
    <property type="match status" value="1"/>
</dbReference>
<evidence type="ECO:0000256" key="7">
    <source>
        <dbReference type="ARBA" id="ARBA00022692"/>
    </source>
</evidence>
<dbReference type="PROSITE" id="PS50109">
    <property type="entry name" value="HIS_KIN"/>
    <property type="match status" value="1"/>
</dbReference>
<dbReference type="SUPFAM" id="SSF47384">
    <property type="entry name" value="Homodimeric domain of signal transducing histidine kinase"/>
    <property type="match status" value="1"/>
</dbReference>
<evidence type="ECO:0000256" key="13">
    <source>
        <dbReference type="SAM" id="Coils"/>
    </source>
</evidence>
<dbReference type="EC" id="2.7.13.3" evidence="3"/>
<organism evidence="18">
    <name type="scientific">hydrothermal vent metagenome</name>
    <dbReference type="NCBI Taxonomy" id="652676"/>
    <lineage>
        <taxon>unclassified sequences</taxon>
        <taxon>metagenomes</taxon>
        <taxon>ecological metagenomes</taxon>
    </lineage>
</organism>
<dbReference type="Pfam" id="PF00672">
    <property type="entry name" value="HAMP"/>
    <property type="match status" value="1"/>
</dbReference>
<dbReference type="GO" id="GO:0000155">
    <property type="term" value="F:phosphorelay sensor kinase activity"/>
    <property type="evidence" value="ECO:0007669"/>
    <property type="project" value="InterPro"/>
</dbReference>
<evidence type="ECO:0000256" key="8">
    <source>
        <dbReference type="ARBA" id="ARBA00022741"/>
    </source>
</evidence>
<protein>
    <recommendedName>
        <fullName evidence="3">histidine kinase</fullName>
        <ecNumber evidence="3">2.7.13.3</ecNumber>
    </recommendedName>
</protein>
<dbReference type="InterPro" id="IPR004358">
    <property type="entry name" value="Sig_transdc_His_kin-like_C"/>
</dbReference>
<dbReference type="InterPro" id="IPR003661">
    <property type="entry name" value="HisK_dim/P_dom"/>
</dbReference>
<name>A0A3B1BAK4_9ZZZZ</name>
<dbReference type="SMART" id="SM00304">
    <property type="entry name" value="HAMP"/>
    <property type="match status" value="1"/>
</dbReference>
<dbReference type="CDD" id="cd00082">
    <property type="entry name" value="HisKA"/>
    <property type="match status" value="1"/>
</dbReference>
<dbReference type="FunFam" id="1.10.287.130:FF:000003">
    <property type="entry name" value="Histidine kinase"/>
    <property type="match status" value="1"/>
</dbReference>
<accession>A0A3B1BAK4</accession>
<dbReference type="Gene3D" id="1.20.120.160">
    <property type="entry name" value="HPT domain"/>
    <property type="match status" value="1"/>
</dbReference>
<dbReference type="CDD" id="cd17546">
    <property type="entry name" value="REC_hyHK_CKI1_RcsC-like"/>
    <property type="match status" value="1"/>
</dbReference>
<evidence type="ECO:0000256" key="3">
    <source>
        <dbReference type="ARBA" id="ARBA00012438"/>
    </source>
</evidence>
<keyword evidence="10" id="KW-0067">ATP-binding</keyword>
<feature type="domain" description="HAMP" evidence="17">
    <location>
        <begin position="190"/>
        <end position="242"/>
    </location>
</feature>
<evidence type="ECO:0000259" key="17">
    <source>
        <dbReference type="PROSITE" id="PS50885"/>
    </source>
</evidence>
<feature type="coiled-coil region" evidence="13">
    <location>
        <begin position="255"/>
        <end position="282"/>
    </location>
</feature>
<dbReference type="SUPFAM" id="SSF55874">
    <property type="entry name" value="ATPase domain of HSP90 chaperone/DNA topoisomerase II/histidine kinase"/>
    <property type="match status" value="1"/>
</dbReference>
<dbReference type="PRINTS" id="PR00344">
    <property type="entry name" value="BCTRLSENSOR"/>
</dbReference>
<comment type="catalytic activity">
    <reaction evidence="1">
        <text>ATP + protein L-histidine = ADP + protein N-phospho-L-histidine.</text>
        <dbReference type="EC" id="2.7.13.3"/>
    </reaction>
</comment>
<dbReference type="SUPFAM" id="SSF47226">
    <property type="entry name" value="Histidine-containing phosphotransfer domain, HPT domain"/>
    <property type="match status" value="1"/>
</dbReference>
<keyword evidence="13" id="KW-0175">Coiled coil</keyword>
<dbReference type="PANTHER" id="PTHR45339:SF5">
    <property type="entry name" value="HISTIDINE KINASE"/>
    <property type="match status" value="1"/>
</dbReference>
<dbReference type="FunFam" id="3.30.565.10:FF:000010">
    <property type="entry name" value="Sensor histidine kinase RcsC"/>
    <property type="match status" value="1"/>
</dbReference>
<proteinExistence type="predicted"/>
<dbReference type="InterPro" id="IPR005467">
    <property type="entry name" value="His_kinase_dom"/>
</dbReference>
<dbReference type="CDD" id="cd16922">
    <property type="entry name" value="HATPase_EvgS-ArcB-TorS-like"/>
    <property type="match status" value="1"/>
</dbReference>
<dbReference type="CDD" id="cd06225">
    <property type="entry name" value="HAMP"/>
    <property type="match status" value="1"/>
</dbReference>
<dbReference type="GO" id="GO:0005524">
    <property type="term" value="F:ATP binding"/>
    <property type="evidence" value="ECO:0007669"/>
    <property type="project" value="UniProtKB-KW"/>
</dbReference>
<feature type="domain" description="Histidine kinase" evidence="15">
    <location>
        <begin position="289"/>
        <end position="510"/>
    </location>
</feature>
<reference evidence="18" key="1">
    <citation type="submission" date="2018-06" db="EMBL/GenBank/DDBJ databases">
        <authorList>
            <person name="Zhirakovskaya E."/>
        </authorList>
    </citation>
    <scope>NUCLEOTIDE SEQUENCE</scope>
</reference>
<evidence type="ECO:0000256" key="12">
    <source>
        <dbReference type="ARBA" id="ARBA00023136"/>
    </source>
</evidence>
<dbReference type="AlphaFoldDB" id="A0A3B1BAK4"/>
<feature type="transmembrane region" description="Helical" evidence="14">
    <location>
        <begin position="12"/>
        <end position="31"/>
    </location>
</feature>
<dbReference type="PROSITE" id="PS50885">
    <property type="entry name" value="HAMP"/>
    <property type="match status" value="1"/>
</dbReference>
<feature type="domain" description="Response regulatory" evidence="16">
    <location>
        <begin position="670"/>
        <end position="787"/>
    </location>
</feature>
<dbReference type="InterPro" id="IPR036890">
    <property type="entry name" value="HATPase_C_sf"/>
</dbReference>
<dbReference type="PANTHER" id="PTHR45339">
    <property type="entry name" value="HYBRID SIGNAL TRANSDUCTION HISTIDINE KINASE J"/>
    <property type="match status" value="1"/>
</dbReference>
<dbReference type="Pfam" id="PF00512">
    <property type="entry name" value="HisKA"/>
    <property type="match status" value="1"/>
</dbReference>
<dbReference type="Pfam" id="PF09984">
    <property type="entry name" value="sCache_4"/>
    <property type="match status" value="1"/>
</dbReference>
<gene>
    <name evidence="18" type="ORF">MNBD_GAMMA20-2037</name>
</gene>
<feature type="transmembrane region" description="Helical" evidence="14">
    <location>
        <begin position="167"/>
        <end position="188"/>
    </location>
</feature>
<dbReference type="SMART" id="SM00448">
    <property type="entry name" value="REC"/>
    <property type="match status" value="1"/>
</dbReference>
<evidence type="ECO:0000256" key="11">
    <source>
        <dbReference type="ARBA" id="ARBA00022989"/>
    </source>
</evidence>
<dbReference type="SUPFAM" id="SSF158472">
    <property type="entry name" value="HAMP domain-like"/>
    <property type="match status" value="1"/>
</dbReference>
<evidence type="ECO:0000256" key="9">
    <source>
        <dbReference type="ARBA" id="ARBA00022777"/>
    </source>
</evidence>
<evidence type="ECO:0000256" key="1">
    <source>
        <dbReference type="ARBA" id="ARBA00000085"/>
    </source>
</evidence>
<dbReference type="SMART" id="SM00388">
    <property type="entry name" value="HisKA"/>
    <property type="match status" value="1"/>
</dbReference>
<dbReference type="Pfam" id="PF02518">
    <property type="entry name" value="HATPase_c"/>
    <property type="match status" value="1"/>
</dbReference>
<dbReference type="Pfam" id="PF01627">
    <property type="entry name" value="Hpt"/>
    <property type="match status" value="1"/>
</dbReference>
<dbReference type="InterPro" id="IPR036097">
    <property type="entry name" value="HisK_dim/P_sf"/>
</dbReference>
<keyword evidence="7 14" id="KW-0812">Transmembrane</keyword>
<keyword evidence="12 14" id="KW-0472">Membrane</keyword>
<keyword evidence="6" id="KW-0808">Transferase</keyword>
<dbReference type="SUPFAM" id="SSF52172">
    <property type="entry name" value="CheY-like"/>
    <property type="match status" value="2"/>
</dbReference>
<evidence type="ECO:0000256" key="6">
    <source>
        <dbReference type="ARBA" id="ARBA00022679"/>
    </source>
</evidence>
<dbReference type="Gene3D" id="6.10.340.10">
    <property type="match status" value="1"/>
</dbReference>
<keyword evidence="8" id="KW-0547">Nucleotide-binding</keyword>
<dbReference type="Gene3D" id="1.10.287.130">
    <property type="match status" value="1"/>
</dbReference>
<evidence type="ECO:0000256" key="14">
    <source>
        <dbReference type="SAM" id="Phobius"/>
    </source>
</evidence>
<dbReference type="InterPro" id="IPR008207">
    <property type="entry name" value="Sig_transdc_His_kin_Hpt_dom"/>
</dbReference>
<dbReference type="SMART" id="SM00387">
    <property type="entry name" value="HATPase_c"/>
    <property type="match status" value="1"/>
</dbReference>
<dbReference type="InterPro" id="IPR001789">
    <property type="entry name" value="Sig_transdc_resp-reg_receiver"/>
</dbReference>
<dbReference type="EMBL" id="UOFU01000246">
    <property type="protein sequence ID" value="VAX02057.1"/>
    <property type="molecule type" value="Genomic_DNA"/>
</dbReference>